<keyword evidence="7" id="KW-1185">Reference proteome</keyword>
<dbReference type="Gene3D" id="3.20.20.80">
    <property type="entry name" value="Glycosidases"/>
    <property type="match status" value="1"/>
</dbReference>
<protein>
    <submittedName>
        <fullName evidence="6">1,4-beta-N-acetylmuramidase</fullName>
    </submittedName>
</protein>
<evidence type="ECO:0000256" key="3">
    <source>
        <dbReference type="ARBA" id="ARBA00023295"/>
    </source>
</evidence>
<name>A0AAP9JA94_LEULA</name>
<dbReference type="GO" id="GO:0003796">
    <property type="term" value="F:lysozyme activity"/>
    <property type="evidence" value="ECO:0007669"/>
    <property type="project" value="InterPro"/>
</dbReference>
<evidence type="ECO:0000313" key="7">
    <source>
        <dbReference type="Proteomes" id="UP000321298"/>
    </source>
</evidence>
<dbReference type="GeneID" id="66531662"/>
<dbReference type="AlphaFoldDB" id="A0AAP9JA94"/>
<reference evidence="6 7" key="1">
    <citation type="submission" date="2019-06" db="EMBL/GenBank/DDBJ databases">
        <title>Genome analyses of bacteria isolated from kimchi.</title>
        <authorList>
            <person name="Lee S."/>
            <person name="Ahn S."/>
            <person name="Roh S."/>
        </authorList>
    </citation>
    <scope>NUCLEOTIDE SEQUENCE [LARGE SCALE GENOMIC DNA]</scope>
    <source>
        <strain evidence="6 7">CBA3625</strain>
    </source>
</reference>
<dbReference type="InterPro" id="IPR018077">
    <property type="entry name" value="Glyco_hydro_fam25_subgr"/>
</dbReference>
<dbReference type="SUPFAM" id="SSF51445">
    <property type="entry name" value="(Trans)glycosidases"/>
    <property type="match status" value="1"/>
</dbReference>
<dbReference type="GO" id="GO:0016998">
    <property type="term" value="P:cell wall macromolecule catabolic process"/>
    <property type="evidence" value="ECO:0007669"/>
    <property type="project" value="InterPro"/>
</dbReference>
<evidence type="ECO:0000313" key="6">
    <source>
        <dbReference type="EMBL" id="QEA44166.1"/>
    </source>
</evidence>
<dbReference type="GO" id="GO:0009253">
    <property type="term" value="P:peptidoglycan catabolic process"/>
    <property type="evidence" value="ECO:0007669"/>
    <property type="project" value="InterPro"/>
</dbReference>
<dbReference type="SMART" id="SM00641">
    <property type="entry name" value="Glyco_25"/>
    <property type="match status" value="1"/>
</dbReference>
<dbReference type="InterPro" id="IPR002053">
    <property type="entry name" value="Glyco_hydro_25"/>
</dbReference>
<gene>
    <name evidence="6" type="ORF">FGL83_05595</name>
</gene>
<evidence type="ECO:0000256" key="1">
    <source>
        <dbReference type="ARBA" id="ARBA00010646"/>
    </source>
</evidence>
<sequence length="367" mass="40167">MKQSNKLKHLAITATAVVAFIVGAGAVSADTLGIDVASYQGTTTSYFSQFKSYGDKFTMVKLGGRGGGEGSHYVNPKAYAQIHNADAVGMQTGGYFWGEFGDSVSEASYHAQLAVQDAQNAGLAKGSYIALDYEAGAGANKANNTTAILTFMDAIYAAGYKPMLYSGTYYVNANIDLNRINARYPNALWLAWYSTTAHQATPPMQYFPNYSNVKIWQYADNHYGVDGNVMVVGSLDNNTPAEDVAKPTNRPTEEQPAATADKTQYATFSGVYVADVWKKWQGKYYGVNKDMGIPVIDYNNYIPVGDMTLTDKYGHKLRNQNIQGNNGRMEYFTLDGKYKVLSQTATAVEVQMNGEPVWLMKSFATIK</sequence>
<feature type="signal peptide" evidence="5">
    <location>
        <begin position="1"/>
        <end position="29"/>
    </location>
</feature>
<evidence type="ECO:0000256" key="4">
    <source>
        <dbReference type="SAM" id="MobiDB-lite"/>
    </source>
</evidence>
<comment type="similarity">
    <text evidence="1">Belongs to the glycosyl hydrolase 25 family.</text>
</comment>
<dbReference type="InterPro" id="IPR017853">
    <property type="entry name" value="GH"/>
</dbReference>
<dbReference type="Pfam" id="PF01183">
    <property type="entry name" value="Glyco_hydro_25"/>
    <property type="match status" value="1"/>
</dbReference>
<keyword evidence="2" id="KW-0378">Hydrolase</keyword>
<dbReference type="RefSeq" id="WP_147001077.1">
    <property type="nucleotide sequence ID" value="NZ_CP042387.1"/>
</dbReference>
<accession>A0AAP9JA94</accession>
<keyword evidence="3" id="KW-0326">Glycosidase</keyword>
<proteinExistence type="inferred from homology"/>
<dbReference type="PROSITE" id="PS51904">
    <property type="entry name" value="GLYCOSYL_HYDROL_F25_2"/>
    <property type="match status" value="1"/>
</dbReference>
<organism evidence="6 7">
    <name type="scientific">Leuconostoc lactis</name>
    <dbReference type="NCBI Taxonomy" id="1246"/>
    <lineage>
        <taxon>Bacteria</taxon>
        <taxon>Bacillati</taxon>
        <taxon>Bacillota</taxon>
        <taxon>Bacilli</taxon>
        <taxon>Lactobacillales</taxon>
        <taxon>Lactobacillaceae</taxon>
        <taxon>Leuconostoc</taxon>
    </lineage>
</organism>
<keyword evidence="5" id="KW-0732">Signal</keyword>
<dbReference type="Proteomes" id="UP000321298">
    <property type="component" value="Chromosome"/>
</dbReference>
<evidence type="ECO:0000256" key="2">
    <source>
        <dbReference type="ARBA" id="ARBA00022801"/>
    </source>
</evidence>
<evidence type="ECO:0000256" key="5">
    <source>
        <dbReference type="SAM" id="SignalP"/>
    </source>
</evidence>
<dbReference type="CDD" id="cd06415">
    <property type="entry name" value="GH25_Cpl1-like"/>
    <property type="match status" value="1"/>
</dbReference>
<feature type="region of interest" description="Disordered" evidence="4">
    <location>
        <begin position="240"/>
        <end position="259"/>
    </location>
</feature>
<dbReference type="EMBL" id="CP042387">
    <property type="protein sequence ID" value="QEA44166.1"/>
    <property type="molecule type" value="Genomic_DNA"/>
</dbReference>
<feature type="chain" id="PRO_5042825785" evidence="5">
    <location>
        <begin position="30"/>
        <end position="367"/>
    </location>
</feature>